<evidence type="ECO:0000256" key="9">
    <source>
        <dbReference type="HAMAP-Rule" id="MF_00224"/>
    </source>
</evidence>
<name>A0A8J6HY46_9FIRM</name>
<dbReference type="PROSITE" id="PS00912">
    <property type="entry name" value="DHODEHASE_2"/>
    <property type="match status" value="1"/>
</dbReference>
<dbReference type="EC" id="1.3.-.-" evidence="9"/>
<comment type="subcellular location">
    <subcellularLocation>
        <location evidence="1 9">Cytoplasm</location>
    </subcellularLocation>
</comment>
<dbReference type="InterPro" id="IPR050074">
    <property type="entry name" value="DHO_dehydrogenase"/>
</dbReference>
<feature type="binding site" evidence="9">
    <location>
        <position position="167"/>
    </location>
    <ligand>
        <name>FMN</name>
        <dbReference type="ChEBI" id="CHEBI:58210"/>
    </ligand>
</feature>
<dbReference type="SUPFAM" id="SSF51395">
    <property type="entry name" value="FMN-linked oxidoreductases"/>
    <property type="match status" value="1"/>
</dbReference>
<evidence type="ECO:0000313" key="11">
    <source>
        <dbReference type="EMBL" id="MBA2132145.1"/>
    </source>
</evidence>
<evidence type="ECO:0000313" key="12">
    <source>
        <dbReference type="Proteomes" id="UP000657177"/>
    </source>
</evidence>
<evidence type="ECO:0000256" key="6">
    <source>
        <dbReference type="ARBA" id="ARBA00022643"/>
    </source>
</evidence>
<dbReference type="Pfam" id="PF01180">
    <property type="entry name" value="DHO_dh"/>
    <property type="match status" value="1"/>
</dbReference>
<dbReference type="GO" id="GO:0005737">
    <property type="term" value="C:cytoplasm"/>
    <property type="evidence" value="ECO:0007669"/>
    <property type="project" value="UniProtKB-SubCell"/>
</dbReference>
<comment type="pathway">
    <text evidence="2 9">Pyrimidine metabolism; UMP biosynthesis via de novo pathway.</text>
</comment>
<dbReference type="InterPro" id="IPR033888">
    <property type="entry name" value="DHOD_1B"/>
</dbReference>
<dbReference type="InterPro" id="IPR049622">
    <property type="entry name" value="Dihydroorotate_DH_I"/>
</dbReference>
<sequence length="305" mass="32175">MKPVDLTTRLAGLTLKNPVMTASGTYGFGEEYAAFYDPSRLGAITVKGITPLPRRGNPAPRVVETPSGMLNAVGLENPGLDEFLTTYLPRLEKLKTPVIVNISGFSLDDYALMAAALPEDSCIAAVEVNISCPNIKQGGLAFGTDPKSAEAVLSATRKNTKLPLIAKLSPNVTDIVTLAKAVENGGADIISLINTLLGMRIDIKTRKPVLGNIMGGLSGPAVLPVAVRMVYQVYQAVRLPIIGMGGISTWQDAVEFMLAGASAVSVGTANFVNPLAPLEIIDGLAEYCRQNGFTAVREIVGLAHR</sequence>
<evidence type="ECO:0000256" key="4">
    <source>
        <dbReference type="ARBA" id="ARBA00022490"/>
    </source>
</evidence>
<evidence type="ECO:0000256" key="1">
    <source>
        <dbReference type="ARBA" id="ARBA00004496"/>
    </source>
</evidence>
<dbReference type="AlphaFoldDB" id="A0A8J6HY46"/>
<dbReference type="Gene3D" id="3.20.20.70">
    <property type="entry name" value="Aldolase class I"/>
    <property type="match status" value="1"/>
</dbReference>
<comment type="caution">
    <text evidence="11">The sequence shown here is derived from an EMBL/GenBank/DDBJ whole genome shotgun (WGS) entry which is preliminary data.</text>
</comment>
<proteinExistence type="inferred from homology"/>
<dbReference type="RefSeq" id="WP_181338592.1">
    <property type="nucleotide sequence ID" value="NZ_JAAKDE010000002.1"/>
</dbReference>
<dbReference type="InterPro" id="IPR001295">
    <property type="entry name" value="Dihydroorotate_DH_CS"/>
</dbReference>
<keyword evidence="7 9" id="KW-0665">Pyrimidine biosynthesis</keyword>
<feature type="binding site" evidence="9">
    <location>
        <begin position="245"/>
        <end position="246"/>
    </location>
    <ligand>
        <name>FMN</name>
        <dbReference type="ChEBI" id="CHEBI:58210"/>
    </ligand>
</feature>
<keyword evidence="6 9" id="KW-0288">FMN</keyword>
<comment type="catalytic activity">
    <reaction evidence="9">
        <text>(S)-dihydroorotate + A = orotate + AH2</text>
        <dbReference type="Rhea" id="RHEA:18073"/>
        <dbReference type="ChEBI" id="CHEBI:13193"/>
        <dbReference type="ChEBI" id="CHEBI:17499"/>
        <dbReference type="ChEBI" id="CHEBI:30839"/>
        <dbReference type="ChEBI" id="CHEBI:30864"/>
    </reaction>
</comment>
<organism evidence="11 12">
    <name type="scientific">Capillibacterium thermochitinicola</name>
    <dbReference type="NCBI Taxonomy" id="2699427"/>
    <lineage>
        <taxon>Bacteria</taxon>
        <taxon>Bacillati</taxon>
        <taxon>Bacillota</taxon>
        <taxon>Capillibacterium</taxon>
    </lineage>
</organism>
<feature type="binding site" evidence="9">
    <location>
        <position position="219"/>
    </location>
    <ligand>
        <name>FMN</name>
        <dbReference type="ChEBI" id="CHEBI:58210"/>
    </ligand>
</feature>
<dbReference type="HAMAP" id="MF_00224">
    <property type="entry name" value="DHO_dh_type1"/>
    <property type="match status" value="1"/>
</dbReference>
<dbReference type="InterPro" id="IPR024920">
    <property type="entry name" value="Dihydroorotate_DH_1"/>
</dbReference>
<feature type="binding site" evidence="9">
    <location>
        <begin position="71"/>
        <end position="75"/>
    </location>
    <ligand>
        <name>substrate</name>
    </ligand>
</feature>
<comment type="similarity">
    <text evidence="3 9">Belongs to the dihydroorotate dehydrogenase family. Type 1 subfamily.</text>
</comment>
<dbReference type="FunFam" id="3.20.20.70:FF:000027">
    <property type="entry name" value="Dihydropyrimidine dehydrogenase [NADP(+)]"/>
    <property type="match status" value="1"/>
</dbReference>
<dbReference type="GO" id="GO:0004152">
    <property type="term" value="F:dihydroorotate dehydrogenase activity"/>
    <property type="evidence" value="ECO:0007669"/>
    <property type="project" value="UniProtKB-UniRule"/>
</dbReference>
<dbReference type="InterPro" id="IPR005720">
    <property type="entry name" value="Dihydroorotate_DH_cat"/>
</dbReference>
<reference evidence="11" key="1">
    <citation type="submission" date="2020-06" db="EMBL/GenBank/DDBJ databases">
        <title>Novel chitinolytic bacterium.</title>
        <authorList>
            <person name="Ungkulpasvich U."/>
            <person name="Kosugi A."/>
            <person name="Uke A."/>
        </authorList>
    </citation>
    <scope>NUCLEOTIDE SEQUENCE</scope>
    <source>
        <strain evidence="11">UUS1-1</strain>
    </source>
</reference>
<dbReference type="InterPro" id="IPR012135">
    <property type="entry name" value="Dihydroorotate_DH_1_2"/>
</dbReference>
<dbReference type="PIRSF" id="PIRSF000164">
    <property type="entry name" value="DHO_oxidase"/>
    <property type="match status" value="1"/>
</dbReference>
<dbReference type="NCBIfam" id="TIGR01037">
    <property type="entry name" value="pyrD_sub1_fam"/>
    <property type="match status" value="1"/>
</dbReference>
<feature type="binding site" evidence="9">
    <location>
        <position position="129"/>
    </location>
    <ligand>
        <name>FMN</name>
        <dbReference type="ChEBI" id="CHEBI:58210"/>
    </ligand>
</feature>
<keyword evidence="5 9" id="KW-0285">Flavoprotein</keyword>
<feature type="binding site" evidence="9">
    <location>
        <position position="193"/>
    </location>
    <ligand>
        <name>FMN</name>
        <dbReference type="ChEBI" id="CHEBI:58210"/>
    </ligand>
</feature>
<feature type="active site" description="Nucleophile" evidence="9">
    <location>
        <position position="132"/>
    </location>
</feature>
<comment type="function">
    <text evidence="9">Catalyzes the conversion of dihydroorotate to orotate.</text>
</comment>
<feature type="binding site" evidence="9">
    <location>
        <begin position="47"/>
        <end position="48"/>
    </location>
    <ligand>
        <name>FMN</name>
        <dbReference type="ChEBI" id="CHEBI:58210"/>
    </ligand>
</feature>
<dbReference type="UniPathway" id="UPA00070"/>
<evidence type="ECO:0000256" key="3">
    <source>
        <dbReference type="ARBA" id="ARBA00008008"/>
    </source>
</evidence>
<gene>
    <name evidence="9" type="primary">pyrD</name>
    <name evidence="11" type="ORF">G5B42_01055</name>
</gene>
<dbReference type="PANTHER" id="PTHR48109:SF1">
    <property type="entry name" value="DIHYDROOROTATE DEHYDROGENASE (FUMARATE)"/>
    <property type="match status" value="1"/>
</dbReference>
<evidence type="ECO:0000256" key="8">
    <source>
        <dbReference type="ARBA" id="ARBA00023002"/>
    </source>
</evidence>
<keyword evidence="8 9" id="KW-0560">Oxidoreductase</keyword>
<dbReference type="PANTHER" id="PTHR48109">
    <property type="entry name" value="DIHYDROOROTATE DEHYDROGENASE (QUINONE), MITOCHONDRIAL-RELATED"/>
    <property type="match status" value="1"/>
</dbReference>
<accession>A0A8J6HY46</accession>
<feature type="domain" description="Dihydroorotate dehydrogenase catalytic" evidence="10">
    <location>
        <begin position="6"/>
        <end position="286"/>
    </location>
</feature>
<feature type="binding site" evidence="9">
    <location>
        <position position="47"/>
    </location>
    <ligand>
        <name>substrate</name>
    </ligand>
</feature>
<evidence type="ECO:0000259" key="10">
    <source>
        <dbReference type="Pfam" id="PF01180"/>
    </source>
</evidence>
<feature type="binding site" evidence="9">
    <location>
        <position position="23"/>
    </location>
    <ligand>
        <name>FMN</name>
        <dbReference type="ChEBI" id="CHEBI:58210"/>
    </ligand>
</feature>
<evidence type="ECO:0000256" key="2">
    <source>
        <dbReference type="ARBA" id="ARBA00004725"/>
    </source>
</evidence>
<dbReference type="InterPro" id="IPR013785">
    <property type="entry name" value="Aldolase_TIM"/>
</dbReference>
<evidence type="ECO:0000256" key="5">
    <source>
        <dbReference type="ARBA" id="ARBA00022630"/>
    </source>
</evidence>
<dbReference type="EMBL" id="JAAKDE010000002">
    <property type="protein sequence ID" value="MBA2132145.1"/>
    <property type="molecule type" value="Genomic_DNA"/>
</dbReference>
<dbReference type="GO" id="GO:0044205">
    <property type="term" value="P:'de novo' UMP biosynthetic process"/>
    <property type="evidence" value="ECO:0007669"/>
    <property type="project" value="UniProtKB-UniRule"/>
</dbReference>
<dbReference type="Proteomes" id="UP000657177">
    <property type="component" value="Unassembled WGS sequence"/>
</dbReference>
<keyword evidence="12" id="KW-1185">Reference proteome</keyword>
<evidence type="ECO:0000256" key="7">
    <source>
        <dbReference type="ARBA" id="ARBA00022975"/>
    </source>
</evidence>
<comment type="cofactor">
    <cofactor evidence="9">
        <name>FMN</name>
        <dbReference type="ChEBI" id="CHEBI:58210"/>
    </cofactor>
    <text evidence="9">Binds 1 FMN per subunit.</text>
</comment>
<feature type="binding site" evidence="9">
    <location>
        <position position="129"/>
    </location>
    <ligand>
        <name>substrate</name>
    </ligand>
</feature>
<dbReference type="GO" id="GO:0006207">
    <property type="term" value="P:'de novo' pyrimidine nucleobase biosynthetic process"/>
    <property type="evidence" value="ECO:0007669"/>
    <property type="project" value="InterPro"/>
</dbReference>
<dbReference type="CDD" id="cd04740">
    <property type="entry name" value="DHOD_1B_like"/>
    <property type="match status" value="1"/>
</dbReference>
<protein>
    <recommendedName>
        <fullName evidence="9">Dihydroorotate dehydrogenase</fullName>
        <shortName evidence="9">DHOD</shortName>
        <shortName evidence="9">DHODase</shortName>
        <shortName evidence="9">DHOdehase</shortName>
        <ecNumber evidence="9">1.3.-.-</ecNumber>
    </recommendedName>
</protein>
<dbReference type="PROSITE" id="PS00911">
    <property type="entry name" value="DHODEHASE_1"/>
    <property type="match status" value="1"/>
</dbReference>
<dbReference type="NCBIfam" id="NF005574">
    <property type="entry name" value="PRK07259.1"/>
    <property type="match status" value="1"/>
</dbReference>
<feature type="binding site" evidence="9">
    <location>
        <begin position="194"/>
        <end position="195"/>
    </location>
    <ligand>
        <name>substrate</name>
    </ligand>
</feature>
<feature type="binding site" evidence="9">
    <location>
        <begin position="267"/>
        <end position="268"/>
    </location>
    <ligand>
        <name>FMN</name>
        <dbReference type="ChEBI" id="CHEBI:58210"/>
    </ligand>
</feature>
<feature type="binding site" evidence="9">
    <location>
        <position position="101"/>
    </location>
    <ligand>
        <name>FMN</name>
        <dbReference type="ChEBI" id="CHEBI:58210"/>
    </ligand>
</feature>
<keyword evidence="4 9" id="KW-0963">Cytoplasm</keyword>